<feature type="domain" description="ArnT-like N-terminal" evidence="9">
    <location>
        <begin position="10"/>
        <end position="239"/>
    </location>
</feature>
<dbReference type="RefSeq" id="WP_044349988.1">
    <property type="nucleotide sequence ID" value="NZ_AZAC01000021.1"/>
</dbReference>
<feature type="transmembrane region" description="Helical" evidence="8">
    <location>
        <begin position="217"/>
        <end position="238"/>
    </location>
</feature>
<name>A0A0D2J463_9BACT</name>
<dbReference type="GO" id="GO:0006493">
    <property type="term" value="P:protein O-linked glycosylation"/>
    <property type="evidence" value="ECO:0007669"/>
    <property type="project" value="InterPro"/>
</dbReference>
<evidence type="ECO:0000256" key="5">
    <source>
        <dbReference type="ARBA" id="ARBA00022692"/>
    </source>
</evidence>
<dbReference type="EMBL" id="AZAC01000021">
    <property type="protein sequence ID" value="KIX12929.1"/>
    <property type="molecule type" value="Genomic_DNA"/>
</dbReference>
<feature type="transmembrane region" description="Helical" evidence="8">
    <location>
        <begin position="172"/>
        <end position="205"/>
    </location>
</feature>
<sequence length="587" mass="64943">MQSRLSEKKWTWMGLLALVLSLAVLFSCLGSMALTDRDEGEYAASVSAMFRSGDFVVPTLNGRLYLEKPILVFWAMAASRAVFGDGEMAARLPSAVSAFLVLLLAAWLVRRTQKDPAWTTLTCVAAVFTPLFLLVGRACLTDMLLTLFTTASLVCFHLAVESGEQPLKARNFYLLGWTALGFGFLTKGPVAPAVVLPVCFFYALWQRRLWQILKACRIHWGILIFVVINLPWYGLVFWKLGEVFWRSFFVAQNINRFTEVLLGHGGGFLYYLPVLLVGLFPFSSVVLADLGGGFVKNFKAGKQADQVQRLRFFAGLCLVWVLIVFSLAATKQINYILPGFPFAAVLAGHFLAKRVFPGQMGKATKAIYSWGLILVSAIWLVVMLALAFGLPLFWDQILGSIRPDSSEYALPEAAPLFLFWPLAGMAGVLICLSGWYLLKKGKPAFSVAGIAVGAMLFSSTLILGLLPNVANVMQDPSRQLARQAVKLIPDEARVVTYGLWKPSLFYYLDQDLERFRVDDLEKLKNKAQSAKPFFAFTRVTLRDRLENGADLSVLAVKGGYMLVGNESARRVWETGTGKDQLKTGGQG</sequence>
<feature type="transmembrane region" description="Helical" evidence="8">
    <location>
        <begin position="368"/>
        <end position="394"/>
    </location>
</feature>
<organism evidence="10 11">
    <name type="scientific">Dethiosulfatarculus sandiegensis</name>
    <dbReference type="NCBI Taxonomy" id="1429043"/>
    <lineage>
        <taxon>Bacteria</taxon>
        <taxon>Pseudomonadati</taxon>
        <taxon>Thermodesulfobacteriota</taxon>
        <taxon>Desulfarculia</taxon>
        <taxon>Desulfarculales</taxon>
        <taxon>Desulfarculaceae</taxon>
        <taxon>Dethiosulfatarculus</taxon>
    </lineage>
</organism>
<feature type="transmembrane region" description="Helical" evidence="8">
    <location>
        <begin position="414"/>
        <end position="438"/>
    </location>
</feature>
<dbReference type="GO" id="GO:0005886">
    <property type="term" value="C:plasma membrane"/>
    <property type="evidence" value="ECO:0007669"/>
    <property type="project" value="UniProtKB-SubCell"/>
</dbReference>
<evidence type="ECO:0000256" key="6">
    <source>
        <dbReference type="ARBA" id="ARBA00022989"/>
    </source>
</evidence>
<evidence type="ECO:0000256" key="3">
    <source>
        <dbReference type="ARBA" id="ARBA00022676"/>
    </source>
</evidence>
<dbReference type="GO" id="GO:0010041">
    <property type="term" value="P:response to iron(III) ion"/>
    <property type="evidence" value="ECO:0007669"/>
    <property type="project" value="TreeGrafter"/>
</dbReference>
<feature type="transmembrane region" description="Helical" evidence="8">
    <location>
        <begin position="116"/>
        <end position="136"/>
    </location>
</feature>
<evidence type="ECO:0000313" key="10">
    <source>
        <dbReference type="EMBL" id="KIX12929.1"/>
    </source>
</evidence>
<evidence type="ECO:0000256" key="2">
    <source>
        <dbReference type="ARBA" id="ARBA00022475"/>
    </source>
</evidence>
<dbReference type="PROSITE" id="PS51257">
    <property type="entry name" value="PROKAR_LIPOPROTEIN"/>
    <property type="match status" value="1"/>
</dbReference>
<dbReference type="Proteomes" id="UP000032233">
    <property type="component" value="Unassembled WGS sequence"/>
</dbReference>
<evidence type="ECO:0000256" key="8">
    <source>
        <dbReference type="SAM" id="Phobius"/>
    </source>
</evidence>
<feature type="transmembrane region" description="Helical" evidence="8">
    <location>
        <begin position="268"/>
        <end position="290"/>
    </location>
</feature>
<protein>
    <recommendedName>
        <fullName evidence="9">ArnT-like N-terminal domain-containing protein</fullName>
    </recommendedName>
</protein>
<feature type="transmembrane region" description="Helical" evidence="8">
    <location>
        <begin position="335"/>
        <end position="356"/>
    </location>
</feature>
<keyword evidence="7 8" id="KW-0472">Membrane</keyword>
<keyword evidence="4" id="KW-0808">Transferase</keyword>
<dbReference type="InterPro" id="IPR003342">
    <property type="entry name" value="ArnT-like_N"/>
</dbReference>
<feature type="transmembrane region" description="Helical" evidence="8">
    <location>
        <begin position="310"/>
        <end position="329"/>
    </location>
</feature>
<dbReference type="PANTHER" id="PTHR33908">
    <property type="entry name" value="MANNOSYLTRANSFERASE YKCB-RELATED"/>
    <property type="match status" value="1"/>
</dbReference>
<dbReference type="InParanoid" id="A0A0D2J463"/>
<dbReference type="InterPro" id="IPR050297">
    <property type="entry name" value="LipidA_mod_glycosyltrf_83"/>
</dbReference>
<keyword evidence="3" id="KW-0328">Glycosyltransferase</keyword>
<keyword evidence="6 8" id="KW-1133">Transmembrane helix</keyword>
<comment type="caution">
    <text evidence="10">The sequence shown here is derived from an EMBL/GenBank/DDBJ whole genome shotgun (WGS) entry which is preliminary data.</text>
</comment>
<proteinExistence type="predicted"/>
<dbReference type="AlphaFoldDB" id="A0A0D2J463"/>
<evidence type="ECO:0000256" key="4">
    <source>
        <dbReference type="ARBA" id="ARBA00022679"/>
    </source>
</evidence>
<comment type="subcellular location">
    <subcellularLocation>
        <location evidence="1">Cell membrane</location>
        <topology evidence="1">Multi-pass membrane protein</topology>
    </subcellularLocation>
</comment>
<feature type="transmembrane region" description="Helical" evidence="8">
    <location>
        <begin position="445"/>
        <end position="466"/>
    </location>
</feature>
<feature type="transmembrane region" description="Helical" evidence="8">
    <location>
        <begin position="90"/>
        <end position="110"/>
    </location>
</feature>
<keyword evidence="11" id="KW-1185">Reference proteome</keyword>
<evidence type="ECO:0000256" key="1">
    <source>
        <dbReference type="ARBA" id="ARBA00004651"/>
    </source>
</evidence>
<evidence type="ECO:0000259" key="9">
    <source>
        <dbReference type="Pfam" id="PF02366"/>
    </source>
</evidence>
<dbReference type="STRING" id="1429043.X474_16555"/>
<accession>A0A0D2J463</accession>
<dbReference type="OrthoDB" id="9815691at2"/>
<evidence type="ECO:0000256" key="7">
    <source>
        <dbReference type="ARBA" id="ARBA00023136"/>
    </source>
</evidence>
<dbReference type="GO" id="GO:0000030">
    <property type="term" value="F:mannosyltransferase activity"/>
    <property type="evidence" value="ECO:0007669"/>
    <property type="project" value="InterPro"/>
</dbReference>
<keyword evidence="5 8" id="KW-0812">Transmembrane</keyword>
<reference evidence="10 11" key="1">
    <citation type="submission" date="2013-11" db="EMBL/GenBank/DDBJ databases">
        <title>Metagenomic analysis of a methanogenic consortium involved in long chain n-alkane degradation.</title>
        <authorList>
            <person name="Davidova I.A."/>
            <person name="Callaghan A.V."/>
            <person name="Wawrik B."/>
            <person name="Pruitt S."/>
            <person name="Marks C."/>
            <person name="Duncan K.E."/>
            <person name="Suflita J.M."/>
        </authorList>
    </citation>
    <scope>NUCLEOTIDE SEQUENCE [LARGE SCALE GENOMIC DNA]</scope>
    <source>
        <strain evidence="10 11">SPR</strain>
    </source>
</reference>
<keyword evidence="2" id="KW-1003">Cell membrane</keyword>
<dbReference type="GO" id="GO:0009103">
    <property type="term" value="P:lipopolysaccharide biosynthetic process"/>
    <property type="evidence" value="ECO:0007669"/>
    <property type="project" value="UniProtKB-ARBA"/>
</dbReference>
<gene>
    <name evidence="10" type="ORF">X474_16555</name>
</gene>
<dbReference type="PANTHER" id="PTHR33908:SF3">
    <property type="entry name" value="UNDECAPRENYL PHOSPHATE-ALPHA-4-AMINO-4-DEOXY-L-ARABINOSE ARABINOSYL TRANSFERASE"/>
    <property type="match status" value="1"/>
</dbReference>
<evidence type="ECO:0000313" key="11">
    <source>
        <dbReference type="Proteomes" id="UP000032233"/>
    </source>
</evidence>
<dbReference type="Pfam" id="PF02366">
    <property type="entry name" value="PMT"/>
    <property type="match status" value="1"/>
</dbReference>
<dbReference type="GO" id="GO:0016763">
    <property type="term" value="F:pentosyltransferase activity"/>
    <property type="evidence" value="ECO:0007669"/>
    <property type="project" value="TreeGrafter"/>
</dbReference>